<dbReference type="RefSeq" id="WP_219763371.1">
    <property type="nucleotide sequence ID" value="NZ_JAHYBZ010000004.1"/>
</dbReference>
<protein>
    <recommendedName>
        <fullName evidence="4">Lipoprotein</fullName>
    </recommendedName>
</protein>
<reference evidence="2 3" key="1">
    <citation type="submission" date="2021-07" db="EMBL/GenBank/DDBJ databases">
        <authorList>
            <person name="So Y."/>
        </authorList>
    </citation>
    <scope>NUCLEOTIDE SEQUENCE [LARGE SCALE GENOMIC DNA]</scope>
    <source>
        <strain evidence="2 3">HJA6</strain>
    </source>
</reference>
<sequence length="199" mass="20565">MTLLPRGLAALMLLTACAAPGERTAVDSLSPEASLDARSLGRAAAAARPASVQVRDEPGNPAVLFTVSPRLQTGSPNSLPMIVTSFGAERQRSDGATAYRALVSISNARRAAGFAHAATRQGTDIPLQVLSRDTQCAGAGCLFAETLMLTFPTDMVRQAAEAGAPLRARLTGSAAYVEANIPAGHVRALWEATAAPATR</sequence>
<name>A0ABS7A8X6_9PROT</name>
<dbReference type="EMBL" id="JAHYBZ010000004">
    <property type="protein sequence ID" value="MBW6398763.1"/>
    <property type="molecule type" value="Genomic_DNA"/>
</dbReference>
<comment type="caution">
    <text evidence="2">The sequence shown here is derived from an EMBL/GenBank/DDBJ whole genome shotgun (WGS) entry which is preliminary data.</text>
</comment>
<evidence type="ECO:0008006" key="4">
    <source>
        <dbReference type="Google" id="ProtNLM"/>
    </source>
</evidence>
<evidence type="ECO:0000313" key="3">
    <source>
        <dbReference type="Proteomes" id="UP001196565"/>
    </source>
</evidence>
<keyword evidence="3" id="KW-1185">Reference proteome</keyword>
<feature type="signal peptide" evidence="1">
    <location>
        <begin position="1"/>
        <end position="18"/>
    </location>
</feature>
<proteinExistence type="predicted"/>
<dbReference type="PROSITE" id="PS51257">
    <property type="entry name" value="PROKAR_LIPOPROTEIN"/>
    <property type="match status" value="1"/>
</dbReference>
<accession>A0ABS7A8X6</accession>
<dbReference type="Proteomes" id="UP001196565">
    <property type="component" value="Unassembled WGS sequence"/>
</dbReference>
<keyword evidence="1" id="KW-0732">Signal</keyword>
<organism evidence="2 3">
    <name type="scientific">Roseomonas alba</name>
    <dbReference type="NCBI Taxonomy" id="2846776"/>
    <lineage>
        <taxon>Bacteria</taxon>
        <taxon>Pseudomonadati</taxon>
        <taxon>Pseudomonadota</taxon>
        <taxon>Alphaproteobacteria</taxon>
        <taxon>Acetobacterales</taxon>
        <taxon>Roseomonadaceae</taxon>
        <taxon>Roseomonas</taxon>
    </lineage>
</organism>
<evidence type="ECO:0000256" key="1">
    <source>
        <dbReference type="SAM" id="SignalP"/>
    </source>
</evidence>
<feature type="chain" id="PRO_5045876146" description="Lipoprotein" evidence="1">
    <location>
        <begin position="19"/>
        <end position="199"/>
    </location>
</feature>
<evidence type="ECO:0000313" key="2">
    <source>
        <dbReference type="EMBL" id="MBW6398763.1"/>
    </source>
</evidence>
<gene>
    <name evidence="2" type="ORF">KPL78_12940</name>
</gene>